<keyword evidence="2" id="KW-1185">Reference proteome</keyword>
<dbReference type="EnsemblPlants" id="Bo7g014970.1">
    <property type="protein sequence ID" value="Bo7g014970.1"/>
    <property type="gene ID" value="Bo7g014970"/>
</dbReference>
<accession>A0A0D3D3J7</accession>
<proteinExistence type="predicted"/>
<dbReference type="Gramene" id="Bo7g014970.1">
    <property type="protein sequence ID" value="Bo7g014970.1"/>
    <property type="gene ID" value="Bo7g014970"/>
</dbReference>
<dbReference type="HOGENOM" id="CLU_2820062_0_0_1"/>
<dbReference type="AlphaFoldDB" id="A0A0D3D3J7"/>
<sequence>RNSRGEAKRGEDGVHSRESFVVVPGGGEFRGGVALSDESLRFKKIAKESSAMEDLKQYEMDRLLPEH</sequence>
<reference evidence="1 2" key="1">
    <citation type="journal article" date="2014" name="Genome Biol.">
        <title>Transcriptome and methylome profiling reveals relics of genome dominance in the mesopolyploid Brassica oleracea.</title>
        <authorList>
            <person name="Parkin I.A."/>
            <person name="Koh C."/>
            <person name="Tang H."/>
            <person name="Robinson S.J."/>
            <person name="Kagale S."/>
            <person name="Clarke W.E."/>
            <person name="Town C.D."/>
            <person name="Nixon J."/>
            <person name="Krishnakumar V."/>
            <person name="Bidwell S.L."/>
            <person name="Denoeud F."/>
            <person name="Belcram H."/>
            <person name="Links M.G."/>
            <person name="Just J."/>
            <person name="Clarke C."/>
            <person name="Bender T."/>
            <person name="Huebert T."/>
            <person name="Mason A.S."/>
            <person name="Pires J.C."/>
            <person name="Barker G."/>
            <person name="Moore J."/>
            <person name="Walley P.G."/>
            <person name="Manoli S."/>
            <person name="Batley J."/>
            <person name="Edwards D."/>
            <person name="Nelson M.N."/>
            <person name="Wang X."/>
            <person name="Paterson A.H."/>
            <person name="King G."/>
            <person name="Bancroft I."/>
            <person name="Chalhoub B."/>
            <person name="Sharpe A.G."/>
        </authorList>
    </citation>
    <scope>NUCLEOTIDE SEQUENCE</scope>
    <source>
        <strain evidence="1 2">cv. TO1000</strain>
    </source>
</reference>
<evidence type="ECO:0000313" key="1">
    <source>
        <dbReference type="EnsemblPlants" id="Bo7g014970.1"/>
    </source>
</evidence>
<organism evidence="1 2">
    <name type="scientific">Brassica oleracea var. oleracea</name>
    <dbReference type="NCBI Taxonomy" id="109376"/>
    <lineage>
        <taxon>Eukaryota</taxon>
        <taxon>Viridiplantae</taxon>
        <taxon>Streptophyta</taxon>
        <taxon>Embryophyta</taxon>
        <taxon>Tracheophyta</taxon>
        <taxon>Spermatophyta</taxon>
        <taxon>Magnoliopsida</taxon>
        <taxon>eudicotyledons</taxon>
        <taxon>Gunneridae</taxon>
        <taxon>Pentapetalae</taxon>
        <taxon>rosids</taxon>
        <taxon>malvids</taxon>
        <taxon>Brassicales</taxon>
        <taxon>Brassicaceae</taxon>
        <taxon>Brassiceae</taxon>
        <taxon>Brassica</taxon>
    </lineage>
</organism>
<name>A0A0D3D3J7_BRAOL</name>
<reference evidence="1" key="2">
    <citation type="submission" date="2015-03" db="UniProtKB">
        <authorList>
            <consortium name="EnsemblPlants"/>
        </authorList>
    </citation>
    <scope>IDENTIFICATION</scope>
</reference>
<evidence type="ECO:0000313" key="2">
    <source>
        <dbReference type="Proteomes" id="UP000032141"/>
    </source>
</evidence>
<dbReference type="Proteomes" id="UP000032141">
    <property type="component" value="Chromosome C7"/>
</dbReference>
<protein>
    <submittedName>
        <fullName evidence="1">Uncharacterized protein</fullName>
    </submittedName>
</protein>